<keyword evidence="2 12" id="KW-1003">Cell membrane</keyword>
<comment type="caution">
    <text evidence="12">Lacks conserved residue(s) required for the propagation of feature annotation.</text>
</comment>
<dbReference type="Gene3D" id="3.30.870.10">
    <property type="entry name" value="Endonuclease Chain A"/>
    <property type="match status" value="2"/>
</dbReference>
<dbReference type="GO" id="GO:0008808">
    <property type="term" value="F:cardiolipin synthase activity"/>
    <property type="evidence" value="ECO:0007669"/>
    <property type="project" value="UniProtKB-UniRule"/>
</dbReference>
<keyword evidence="7 12" id="KW-1133">Transmembrane helix</keyword>
<sequence length="475" mass="54223">MFWLLIALLVFLFQIMTILILEYRQPSKTVAWLLILFVLPVIGFVMYYFIAKEFQNRRTVRRRGVIAREVQLKALRQSALVHRAQDMEAPDFAHEERLFNLLGSFSMLPITGCNETEVLTNAEATYASILDALEGAKHHIHLDYYTLRDDEIGCRFKEALLRKAKQGVEIRIIYDGIGSLELKSWFVKELEEAGVCVQCFLTPRIAFFDKRVNFRNHRKIVVVDGTAGFVGGINIGDEYLGKDPKLGFWRDTHIKLTGDSVYYLQLVFMRDWWFTARERLEKPEYLPEHGCIGEEQVQIVASGPDTSSDAILEGVFSAISAAKEKVYIATPYFIPDPSVLMSLRTAALSGVDVRIILPHGSDSKLVLYSSLSYVEDLLMAGVRIYRYRKGFIHAKVMIVDRLLASVGTANMDMRSFFSNFEINAHVYSAKAISRLEEDFMADLGDCYELTLHEFEKRPRMQKAAEVVAHMLSPLL</sequence>
<dbReference type="Pfam" id="PF13091">
    <property type="entry name" value="PLDc_2"/>
    <property type="match status" value="2"/>
</dbReference>
<dbReference type="InterPro" id="IPR001736">
    <property type="entry name" value="PLipase_D/transphosphatidylase"/>
</dbReference>
<keyword evidence="8 12" id="KW-0443">Lipid metabolism</keyword>
<evidence type="ECO:0000256" key="6">
    <source>
        <dbReference type="ARBA" id="ARBA00022737"/>
    </source>
</evidence>
<feature type="active site" evidence="12">
    <location>
        <position position="400"/>
    </location>
</feature>
<keyword evidence="5 12" id="KW-0812">Transmembrane</keyword>
<dbReference type="InterPro" id="IPR027379">
    <property type="entry name" value="CLS_N"/>
</dbReference>
<dbReference type="InterPro" id="IPR030874">
    <property type="entry name" value="Cardiolipin_synth_Firmi"/>
</dbReference>
<dbReference type="CDD" id="cd09112">
    <property type="entry name" value="PLDc_CLS_2"/>
    <property type="match status" value="1"/>
</dbReference>
<proteinExistence type="inferred from homology"/>
<reference evidence="15 16" key="1">
    <citation type="submission" date="2017-05" db="EMBL/GenBank/DDBJ databases">
        <title>Functional genome analysis of Paenibacillus pasadenensis strain R16: insights on endophytic life style and antifungal activity.</title>
        <authorList>
            <person name="Passera A."/>
            <person name="Marcolungo L."/>
            <person name="Casati P."/>
            <person name="Brasca M."/>
            <person name="Quaglino F."/>
            <person name="Delledonne M."/>
        </authorList>
    </citation>
    <scope>NUCLEOTIDE SEQUENCE [LARGE SCALE GENOMIC DNA]</scope>
    <source>
        <strain evidence="15 16">R16</strain>
    </source>
</reference>
<keyword evidence="4 12" id="KW-0808">Transferase</keyword>
<protein>
    <recommendedName>
        <fullName evidence="12 13">Cardiolipin synthase</fullName>
        <shortName evidence="12">CL synthase</shortName>
        <ecNumber evidence="12 13">2.7.8.-</ecNumber>
    </recommendedName>
</protein>
<dbReference type="InterPro" id="IPR022924">
    <property type="entry name" value="Cardiolipin_synthase"/>
</dbReference>
<feature type="domain" description="PLD phosphodiesterase" evidence="14">
    <location>
        <begin position="212"/>
        <end position="239"/>
    </location>
</feature>
<dbReference type="SUPFAM" id="SSF56024">
    <property type="entry name" value="Phospholipase D/nuclease"/>
    <property type="match status" value="2"/>
</dbReference>
<evidence type="ECO:0000256" key="12">
    <source>
        <dbReference type="HAMAP-Rule" id="MF_01916"/>
    </source>
</evidence>
<dbReference type="PANTHER" id="PTHR21248:SF20">
    <property type="entry name" value="CARDIOLIPIN SYNTHASE YWIE-RELATED"/>
    <property type="match status" value="1"/>
</dbReference>
<dbReference type="FunFam" id="3.30.870.10:FF:000014">
    <property type="entry name" value="Cardiolipin synthase"/>
    <property type="match status" value="1"/>
</dbReference>
<feature type="active site" evidence="12">
    <location>
        <position position="217"/>
    </location>
</feature>
<organism evidence="15 16">
    <name type="scientific">Paenibacillus pasadenensis</name>
    <dbReference type="NCBI Taxonomy" id="217090"/>
    <lineage>
        <taxon>Bacteria</taxon>
        <taxon>Bacillati</taxon>
        <taxon>Bacillota</taxon>
        <taxon>Bacilli</taxon>
        <taxon>Bacillales</taxon>
        <taxon>Paenibacillaceae</taxon>
        <taxon>Paenibacillus</taxon>
    </lineage>
</organism>
<dbReference type="NCBIfam" id="TIGR04265">
    <property type="entry name" value="bac_cardiolipin"/>
    <property type="match status" value="1"/>
</dbReference>
<comment type="function">
    <text evidence="12">Catalyzes the reversible phosphatidyl group transfer from one phosphatidylglycerol molecule to another to form cardiolipin (CL) (diphosphatidylglycerol) and glycerol.</text>
</comment>
<evidence type="ECO:0000256" key="1">
    <source>
        <dbReference type="ARBA" id="ARBA00004651"/>
    </source>
</evidence>
<feature type="active site" evidence="12">
    <location>
        <position position="224"/>
    </location>
</feature>
<keyword evidence="6" id="KW-0677">Repeat</keyword>
<dbReference type="CDD" id="cd09110">
    <property type="entry name" value="PLDc_CLS_1"/>
    <property type="match status" value="1"/>
</dbReference>
<keyword evidence="10 12" id="KW-0594">Phospholipid biosynthesis</keyword>
<evidence type="ECO:0000256" key="7">
    <source>
        <dbReference type="ARBA" id="ARBA00022989"/>
    </source>
</evidence>
<evidence type="ECO:0000256" key="8">
    <source>
        <dbReference type="ARBA" id="ARBA00023098"/>
    </source>
</evidence>
<evidence type="ECO:0000256" key="10">
    <source>
        <dbReference type="ARBA" id="ARBA00023209"/>
    </source>
</evidence>
<dbReference type="GO" id="GO:0032049">
    <property type="term" value="P:cardiolipin biosynthetic process"/>
    <property type="evidence" value="ECO:0007669"/>
    <property type="project" value="UniProtKB-UniRule"/>
</dbReference>
<dbReference type="Pfam" id="PF13396">
    <property type="entry name" value="PLDc_N"/>
    <property type="match status" value="1"/>
</dbReference>
<dbReference type="PROSITE" id="PS50035">
    <property type="entry name" value="PLD"/>
    <property type="match status" value="2"/>
</dbReference>
<dbReference type="PANTHER" id="PTHR21248">
    <property type="entry name" value="CARDIOLIPIN SYNTHASE"/>
    <property type="match status" value="1"/>
</dbReference>
<evidence type="ECO:0000256" key="11">
    <source>
        <dbReference type="ARBA" id="ARBA00023264"/>
    </source>
</evidence>
<comment type="caution">
    <text evidence="15">The sequence shown here is derived from an EMBL/GenBank/DDBJ whole genome shotgun (WGS) entry which is preliminary data.</text>
</comment>
<dbReference type="Proteomes" id="UP000234789">
    <property type="component" value="Unassembled WGS sequence"/>
</dbReference>
<keyword evidence="11 12" id="KW-1208">Phospholipid metabolism</keyword>
<dbReference type="RefSeq" id="WP_101808736.1">
    <property type="nucleotide sequence ID" value="NZ_NFEZ01000004.1"/>
</dbReference>
<evidence type="ECO:0000313" key="15">
    <source>
        <dbReference type="EMBL" id="PLT44836.1"/>
    </source>
</evidence>
<comment type="subcellular location">
    <subcellularLocation>
        <location evidence="1 12">Cell membrane</location>
        <topology evidence="1 12">Multi-pass membrane protein</topology>
    </subcellularLocation>
</comment>
<dbReference type="InterPro" id="IPR025202">
    <property type="entry name" value="PLD-like_dom"/>
</dbReference>
<keyword evidence="3 12" id="KW-0444">Lipid biosynthesis</keyword>
<keyword evidence="16" id="KW-1185">Reference proteome</keyword>
<evidence type="ECO:0000259" key="14">
    <source>
        <dbReference type="PROSITE" id="PS50035"/>
    </source>
</evidence>
<feature type="active site" evidence="12">
    <location>
        <position position="219"/>
    </location>
</feature>
<dbReference type="GO" id="GO:0005886">
    <property type="term" value="C:plasma membrane"/>
    <property type="evidence" value="ECO:0007669"/>
    <property type="project" value="UniProtKB-SubCell"/>
</dbReference>
<feature type="domain" description="PLD phosphodiesterase" evidence="14">
    <location>
        <begin position="388"/>
        <end position="415"/>
    </location>
</feature>
<accession>A0A2N5N3C5</accession>
<dbReference type="AlphaFoldDB" id="A0A2N5N3C5"/>
<evidence type="ECO:0000313" key="16">
    <source>
        <dbReference type="Proteomes" id="UP000234789"/>
    </source>
</evidence>
<feature type="active site" evidence="12">
    <location>
        <position position="393"/>
    </location>
</feature>
<feature type="active site" evidence="12">
    <location>
        <position position="395"/>
    </location>
</feature>
<evidence type="ECO:0000256" key="3">
    <source>
        <dbReference type="ARBA" id="ARBA00022516"/>
    </source>
</evidence>
<feature type="transmembrane region" description="Helical" evidence="12">
    <location>
        <begin position="30"/>
        <end position="51"/>
    </location>
</feature>
<evidence type="ECO:0000256" key="9">
    <source>
        <dbReference type="ARBA" id="ARBA00023136"/>
    </source>
</evidence>
<dbReference type="SMART" id="SM00155">
    <property type="entry name" value="PLDc"/>
    <property type="match status" value="2"/>
</dbReference>
<dbReference type="EMBL" id="NFEZ01000004">
    <property type="protein sequence ID" value="PLT44836.1"/>
    <property type="molecule type" value="Genomic_DNA"/>
</dbReference>
<keyword evidence="9 12" id="KW-0472">Membrane</keyword>
<comment type="catalytic activity">
    <reaction evidence="12">
        <text>2 a 1,2-diacyl-sn-glycero-3-phospho-(1'-sn-glycerol) = a cardiolipin + glycerol</text>
        <dbReference type="Rhea" id="RHEA:31451"/>
        <dbReference type="ChEBI" id="CHEBI:17754"/>
        <dbReference type="ChEBI" id="CHEBI:62237"/>
        <dbReference type="ChEBI" id="CHEBI:64716"/>
    </reaction>
</comment>
<evidence type="ECO:0000256" key="4">
    <source>
        <dbReference type="ARBA" id="ARBA00022679"/>
    </source>
</evidence>
<gene>
    <name evidence="15" type="ORF">B8V81_3267</name>
</gene>
<evidence type="ECO:0000256" key="5">
    <source>
        <dbReference type="ARBA" id="ARBA00022692"/>
    </source>
</evidence>
<evidence type="ECO:0000256" key="13">
    <source>
        <dbReference type="NCBIfam" id="TIGR04265"/>
    </source>
</evidence>
<name>A0A2N5N3C5_9BACL</name>
<evidence type="ECO:0000256" key="2">
    <source>
        <dbReference type="ARBA" id="ARBA00022475"/>
    </source>
</evidence>
<dbReference type="HAMAP" id="MF_01916">
    <property type="entry name" value="Cardiolipin_synth_Cls"/>
    <property type="match status" value="1"/>
</dbReference>
<comment type="similarity">
    <text evidence="12">Belongs to the phospholipase D family. Cardiolipin synthase subfamily.</text>
</comment>
<dbReference type="EC" id="2.7.8.-" evidence="12 13"/>